<dbReference type="PROSITE" id="PS51257">
    <property type="entry name" value="PROKAR_LIPOPROTEIN"/>
    <property type="match status" value="1"/>
</dbReference>
<dbReference type="RefSeq" id="WP_240486620.1">
    <property type="nucleotide sequence ID" value="NZ_JMCB01000003.1"/>
</dbReference>
<sequence length="197" mass="21121">MESSRSPLAKGLLALLLRWLGLAWVVGVAGGCLVPQDDTLLEGGIPQRRNRPPRIVENQVQPSEPIINDFGTGGLCELDFSVIVEDPDVDDLVTVSWYLDYDSQRPTGFYSEVALANNGQPQRGDRAMLRINLRAANSPLSAPGVHLVEAVVTDTRLVGREPVPLSQVVLDGGGVIINPGYVVTHAWFVTTVGGGCP</sequence>
<name>A0A085WSF6_9BACT</name>
<accession>A0A085WSF6</accession>
<dbReference type="AlphaFoldDB" id="A0A085WSF6"/>
<comment type="caution">
    <text evidence="1">The sequence shown here is derived from an EMBL/GenBank/DDBJ whole genome shotgun (WGS) entry which is preliminary data.</text>
</comment>
<proteinExistence type="predicted"/>
<dbReference type="STRING" id="394096.DB31_5661"/>
<evidence type="ECO:0000313" key="2">
    <source>
        <dbReference type="Proteomes" id="UP000028725"/>
    </source>
</evidence>
<gene>
    <name evidence="1" type="ORF">DB31_5661</name>
</gene>
<protein>
    <submittedName>
        <fullName evidence="1">Putative lipoprotein</fullName>
    </submittedName>
</protein>
<keyword evidence="2" id="KW-1185">Reference proteome</keyword>
<keyword evidence="1" id="KW-0449">Lipoprotein</keyword>
<organism evidence="1 2">
    <name type="scientific">Hyalangium minutum</name>
    <dbReference type="NCBI Taxonomy" id="394096"/>
    <lineage>
        <taxon>Bacteria</taxon>
        <taxon>Pseudomonadati</taxon>
        <taxon>Myxococcota</taxon>
        <taxon>Myxococcia</taxon>
        <taxon>Myxococcales</taxon>
        <taxon>Cystobacterineae</taxon>
        <taxon>Archangiaceae</taxon>
        <taxon>Hyalangium</taxon>
    </lineage>
</organism>
<dbReference type="EMBL" id="JMCB01000003">
    <property type="protein sequence ID" value="KFE70619.1"/>
    <property type="molecule type" value="Genomic_DNA"/>
</dbReference>
<evidence type="ECO:0000313" key="1">
    <source>
        <dbReference type="EMBL" id="KFE70619.1"/>
    </source>
</evidence>
<reference evidence="1 2" key="1">
    <citation type="submission" date="2014-04" db="EMBL/GenBank/DDBJ databases">
        <title>Genome assembly of Hyalangium minutum DSM 14724.</title>
        <authorList>
            <person name="Sharma G."/>
            <person name="Subramanian S."/>
        </authorList>
    </citation>
    <scope>NUCLEOTIDE SEQUENCE [LARGE SCALE GENOMIC DNA]</scope>
    <source>
        <strain evidence="1 2">DSM 14724</strain>
    </source>
</reference>
<dbReference type="Proteomes" id="UP000028725">
    <property type="component" value="Unassembled WGS sequence"/>
</dbReference>